<dbReference type="InterPro" id="IPR001466">
    <property type="entry name" value="Beta-lactam-related"/>
</dbReference>
<keyword evidence="3" id="KW-1185">Reference proteome</keyword>
<dbReference type="OrthoDB" id="5638366at2"/>
<dbReference type="GO" id="GO:0004180">
    <property type="term" value="F:carboxypeptidase activity"/>
    <property type="evidence" value="ECO:0007669"/>
    <property type="project" value="UniProtKB-KW"/>
</dbReference>
<reference evidence="2 3" key="1">
    <citation type="submission" date="2006-02" db="EMBL/GenBank/DDBJ databases">
        <authorList>
            <person name="Moran M.A."/>
            <person name="Kjelleberg S."/>
            <person name="Egan S."/>
            <person name="Saunders N."/>
            <person name="Thomas T."/>
            <person name="Ferriera S."/>
            <person name="Johnson J."/>
            <person name="Kravitz S."/>
            <person name="Halpern A."/>
            <person name="Remington K."/>
            <person name="Beeson K."/>
            <person name="Tran B."/>
            <person name="Rogers Y.-H."/>
            <person name="Friedman R."/>
            <person name="Venter J.C."/>
        </authorList>
    </citation>
    <scope>NUCLEOTIDE SEQUENCE [LARGE SCALE GENOMIC DNA]</scope>
    <source>
        <strain evidence="2 3">D2</strain>
    </source>
</reference>
<dbReference type="PANTHER" id="PTHR46825:SF7">
    <property type="entry name" value="D-ALANYL-D-ALANINE CARBOXYPEPTIDASE"/>
    <property type="match status" value="1"/>
</dbReference>
<dbReference type="PANTHER" id="PTHR46825">
    <property type="entry name" value="D-ALANYL-D-ALANINE-CARBOXYPEPTIDASE/ENDOPEPTIDASE AMPH"/>
    <property type="match status" value="1"/>
</dbReference>
<evidence type="ECO:0000259" key="1">
    <source>
        <dbReference type="Pfam" id="PF00144"/>
    </source>
</evidence>
<keyword evidence="2" id="KW-0121">Carboxypeptidase</keyword>
<proteinExistence type="predicted"/>
<evidence type="ECO:0000313" key="3">
    <source>
        <dbReference type="Proteomes" id="UP000006201"/>
    </source>
</evidence>
<name>A4CEJ0_9GAMM</name>
<keyword evidence="2" id="KW-0645">Protease</keyword>
<protein>
    <submittedName>
        <fullName evidence="2">Serine-type D-Ala-D-Ala carboxypeptidase</fullName>
    </submittedName>
</protein>
<dbReference type="InterPro" id="IPR012338">
    <property type="entry name" value="Beta-lactam/transpept-like"/>
</dbReference>
<organism evidence="2 3">
    <name type="scientific">Pseudoalteromonas tunicata D2</name>
    <dbReference type="NCBI Taxonomy" id="87626"/>
    <lineage>
        <taxon>Bacteria</taxon>
        <taxon>Pseudomonadati</taxon>
        <taxon>Pseudomonadota</taxon>
        <taxon>Gammaproteobacteria</taxon>
        <taxon>Alteromonadales</taxon>
        <taxon>Pseudoalteromonadaceae</taxon>
        <taxon>Pseudoalteromonas</taxon>
    </lineage>
</organism>
<accession>A4CEJ0</accession>
<gene>
    <name evidence="2" type="ORF">PTD2_16281</name>
</gene>
<comment type="caution">
    <text evidence="2">The sequence shown here is derived from an EMBL/GenBank/DDBJ whole genome shotgun (WGS) entry which is preliminary data.</text>
</comment>
<keyword evidence="2" id="KW-0378">Hydrolase</keyword>
<dbReference type="Proteomes" id="UP000006201">
    <property type="component" value="Unassembled WGS sequence"/>
</dbReference>
<dbReference type="STRING" id="87626.PTD2_16281"/>
<sequence length="394" mass="43576">MFQMLKIERKKWLLAMVASFSILGCSSGKANKAEQVTLPPIPPVQQQFNYQTIIDKAISDAVPGIVLLVETPDNKFLGAAGLADIETQAPMQIYHVMPSGSAGKKLTALLTVLFEQEGLLNLDDKIHNFLDAEILAQIENSDNITIRQLLNHTAGVFDYLDETTADNFYNAVLASDPQQLKLDQFALTFALNKPAYSTPGETFNYSNTGYLLIGLILDKLLAEHHSVAIRNRILEPLGMHSSFYGGIEMQFGDIVSGYFKDDIVGTFNTKPFYESIGFADAPLRSNVEDLALLLRNIVAVDSSLSEDVRARFFEPESIVKINESTEYGLGIFKEKLNNKTVYHHGGLEAGYTTANIFIDDTQTSITAFFNCGLDVQCEAESDQVIHAILDNELK</sequence>
<dbReference type="Pfam" id="PF00144">
    <property type="entry name" value="Beta-lactamase"/>
    <property type="match status" value="1"/>
</dbReference>
<dbReference type="HOGENOM" id="CLU_020027_2_1_6"/>
<dbReference type="AlphaFoldDB" id="A4CEJ0"/>
<evidence type="ECO:0000313" key="2">
    <source>
        <dbReference type="EMBL" id="EAR26719.1"/>
    </source>
</evidence>
<dbReference type="SUPFAM" id="SSF56601">
    <property type="entry name" value="beta-lactamase/transpeptidase-like"/>
    <property type="match status" value="1"/>
</dbReference>
<dbReference type="EMBL" id="AAOH01000009">
    <property type="protein sequence ID" value="EAR26719.1"/>
    <property type="molecule type" value="Genomic_DNA"/>
</dbReference>
<dbReference type="eggNOG" id="COG1680">
    <property type="taxonomic scope" value="Bacteria"/>
</dbReference>
<feature type="domain" description="Beta-lactamase-related" evidence="1">
    <location>
        <begin position="60"/>
        <end position="374"/>
    </location>
</feature>
<dbReference type="PROSITE" id="PS51257">
    <property type="entry name" value="PROKAR_LIPOPROTEIN"/>
    <property type="match status" value="1"/>
</dbReference>
<dbReference type="Gene3D" id="3.40.710.10">
    <property type="entry name" value="DD-peptidase/beta-lactamase superfamily"/>
    <property type="match status" value="1"/>
</dbReference>
<dbReference type="InterPro" id="IPR050491">
    <property type="entry name" value="AmpC-like"/>
</dbReference>